<dbReference type="Gramene" id="TuG1812G0600002244.01.T01">
    <property type="protein sequence ID" value="TuG1812G0600002244.01.T01"/>
    <property type="gene ID" value="TuG1812G0600002244.01"/>
</dbReference>
<dbReference type="AlphaFoldDB" id="A0A8R7QP72"/>
<reference evidence="3" key="1">
    <citation type="journal article" date="2013" name="Nature">
        <title>Draft genome of the wheat A-genome progenitor Triticum urartu.</title>
        <authorList>
            <person name="Ling H.Q."/>
            <person name="Zhao S."/>
            <person name="Liu D."/>
            <person name="Wang J."/>
            <person name="Sun H."/>
            <person name="Zhang C."/>
            <person name="Fan H."/>
            <person name="Li D."/>
            <person name="Dong L."/>
            <person name="Tao Y."/>
            <person name="Gao C."/>
            <person name="Wu H."/>
            <person name="Li Y."/>
            <person name="Cui Y."/>
            <person name="Guo X."/>
            <person name="Zheng S."/>
            <person name="Wang B."/>
            <person name="Yu K."/>
            <person name="Liang Q."/>
            <person name="Yang W."/>
            <person name="Lou X."/>
            <person name="Chen J."/>
            <person name="Feng M."/>
            <person name="Jian J."/>
            <person name="Zhang X."/>
            <person name="Luo G."/>
            <person name="Jiang Y."/>
            <person name="Liu J."/>
            <person name="Wang Z."/>
            <person name="Sha Y."/>
            <person name="Zhang B."/>
            <person name="Wu H."/>
            <person name="Tang D."/>
            <person name="Shen Q."/>
            <person name="Xue P."/>
            <person name="Zou S."/>
            <person name="Wang X."/>
            <person name="Liu X."/>
            <person name="Wang F."/>
            <person name="Yang Y."/>
            <person name="An X."/>
            <person name="Dong Z."/>
            <person name="Zhang K."/>
            <person name="Zhang X."/>
            <person name="Luo M.C."/>
            <person name="Dvorak J."/>
            <person name="Tong Y."/>
            <person name="Wang J."/>
            <person name="Yang H."/>
            <person name="Li Z."/>
            <person name="Wang D."/>
            <person name="Zhang A."/>
            <person name="Wang J."/>
        </authorList>
    </citation>
    <scope>NUCLEOTIDE SEQUENCE</scope>
    <source>
        <strain evidence="3">cv. G1812</strain>
    </source>
</reference>
<sequence>PAAAYPPQLPTAYPPQLPTAYPPPHLSATSLPDHAALVPSIPDHSPEHPPPPRRPFATSPAAPWRSSIEQRRRFQEIQPEKRRCFQELLARAASLFPEAPSRHVFVLSPKSADYILSPEQMPLLRSFTRAVPRRLHPGLLYFLTPTRKLPKKKRKMPRSCGG</sequence>
<evidence type="ECO:0000256" key="1">
    <source>
        <dbReference type="SAM" id="MobiDB-lite"/>
    </source>
</evidence>
<reference evidence="2" key="3">
    <citation type="submission" date="2022-06" db="UniProtKB">
        <authorList>
            <consortium name="EnsemblPlants"/>
        </authorList>
    </citation>
    <scope>IDENTIFICATION</scope>
</reference>
<protein>
    <submittedName>
        <fullName evidence="2">Uncharacterized protein</fullName>
    </submittedName>
</protein>
<dbReference type="EnsemblPlants" id="TuG1812G0600002244.01.T01">
    <property type="protein sequence ID" value="TuG1812G0600002244.01.T01"/>
    <property type="gene ID" value="TuG1812G0600002244.01"/>
</dbReference>
<keyword evidence="3" id="KW-1185">Reference proteome</keyword>
<reference evidence="2" key="2">
    <citation type="submission" date="2018-03" db="EMBL/GenBank/DDBJ databases">
        <title>The Triticum urartu genome reveals the dynamic nature of wheat genome evolution.</title>
        <authorList>
            <person name="Ling H."/>
            <person name="Ma B."/>
            <person name="Shi X."/>
            <person name="Liu H."/>
            <person name="Dong L."/>
            <person name="Sun H."/>
            <person name="Cao Y."/>
            <person name="Gao Q."/>
            <person name="Zheng S."/>
            <person name="Li Y."/>
            <person name="Yu Y."/>
            <person name="Du H."/>
            <person name="Qi M."/>
            <person name="Li Y."/>
            <person name="Yu H."/>
            <person name="Cui Y."/>
            <person name="Wang N."/>
            <person name="Chen C."/>
            <person name="Wu H."/>
            <person name="Zhao Y."/>
            <person name="Zhang J."/>
            <person name="Li Y."/>
            <person name="Zhou W."/>
            <person name="Zhang B."/>
            <person name="Hu W."/>
            <person name="Eijk M."/>
            <person name="Tang J."/>
            <person name="Witsenboer H."/>
            <person name="Zhao S."/>
            <person name="Li Z."/>
            <person name="Zhang A."/>
            <person name="Wang D."/>
            <person name="Liang C."/>
        </authorList>
    </citation>
    <scope>NUCLEOTIDE SEQUENCE [LARGE SCALE GENOMIC DNA]</scope>
    <source>
        <strain evidence="2">cv. G1812</strain>
    </source>
</reference>
<proteinExistence type="predicted"/>
<accession>A0A8R7QP72</accession>
<name>A0A8R7QP72_TRIUA</name>
<feature type="region of interest" description="Disordered" evidence="1">
    <location>
        <begin position="1"/>
        <end position="68"/>
    </location>
</feature>
<organism evidence="2 3">
    <name type="scientific">Triticum urartu</name>
    <name type="common">Red wild einkorn</name>
    <name type="synonym">Crithodium urartu</name>
    <dbReference type="NCBI Taxonomy" id="4572"/>
    <lineage>
        <taxon>Eukaryota</taxon>
        <taxon>Viridiplantae</taxon>
        <taxon>Streptophyta</taxon>
        <taxon>Embryophyta</taxon>
        <taxon>Tracheophyta</taxon>
        <taxon>Spermatophyta</taxon>
        <taxon>Magnoliopsida</taxon>
        <taxon>Liliopsida</taxon>
        <taxon>Poales</taxon>
        <taxon>Poaceae</taxon>
        <taxon>BOP clade</taxon>
        <taxon>Pooideae</taxon>
        <taxon>Triticodae</taxon>
        <taxon>Triticeae</taxon>
        <taxon>Triticinae</taxon>
        <taxon>Triticum</taxon>
    </lineage>
</organism>
<feature type="compositionally biased region" description="Pro residues" evidence="1">
    <location>
        <begin position="7"/>
        <end position="25"/>
    </location>
</feature>
<evidence type="ECO:0000313" key="3">
    <source>
        <dbReference type="Proteomes" id="UP000015106"/>
    </source>
</evidence>
<evidence type="ECO:0000313" key="2">
    <source>
        <dbReference type="EnsemblPlants" id="TuG1812G0600002244.01.T01"/>
    </source>
</evidence>
<dbReference type="Proteomes" id="UP000015106">
    <property type="component" value="Chromosome 6"/>
</dbReference>